<reference evidence="3" key="1">
    <citation type="submission" date="2021-01" db="EMBL/GenBank/DDBJ databases">
        <title>Marivirga aurantiaca sp. nov., isolated from intertidal surface sediments.</title>
        <authorList>
            <person name="Zhang M."/>
        </authorList>
    </citation>
    <scope>NUCLEOTIDE SEQUENCE</scope>
    <source>
        <strain evidence="3">S37H4</strain>
    </source>
</reference>
<dbReference type="EMBL" id="JAEQBW010000002">
    <property type="protein sequence ID" value="MBK6264496.1"/>
    <property type="molecule type" value="Genomic_DNA"/>
</dbReference>
<dbReference type="GO" id="GO:0004045">
    <property type="term" value="F:peptidyl-tRNA hydrolase activity"/>
    <property type="evidence" value="ECO:0007669"/>
    <property type="project" value="UniProtKB-EC"/>
</dbReference>
<dbReference type="EC" id="3.1.1.29" evidence="3"/>
<dbReference type="GO" id="GO:0043022">
    <property type="term" value="F:ribosome binding"/>
    <property type="evidence" value="ECO:0007669"/>
    <property type="project" value="TreeGrafter"/>
</dbReference>
<dbReference type="RefSeq" id="WP_201430645.1">
    <property type="nucleotide sequence ID" value="NZ_JAEQBW010000002.1"/>
</dbReference>
<proteinExistence type="predicted"/>
<dbReference type="GO" id="GO:0072344">
    <property type="term" value="P:rescue of stalled ribosome"/>
    <property type="evidence" value="ECO:0007669"/>
    <property type="project" value="TreeGrafter"/>
</dbReference>
<keyword evidence="4" id="KW-1185">Reference proteome</keyword>
<keyword evidence="3" id="KW-0378">Hydrolase</keyword>
<evidence type="ECO:0000259" key="2">
    <source>
        <dbReference type="Pfam" id="PF00472"/>
    </source>
</evidence>
<dbReference type="Gene3D" id="3.30.160.20">
    <property type="match status" value="1"/>
</dbReference>
<name>A0A934WX59_9BACT</name>
<dbReference type="PANTHER" id="PTHR47814:SF1">
    <property type="entry name" value="PEPTIDYL-TRNA HYDROLASE ARFB"/>
    <property type="match status" value="1"/>
</dbReference>
<evidence type="ECO:0000313" key="4">
    <source>
        <dbReference type="Proteomes" id="UP000611723"/>
    </source>
</evidence>
<sequence>MHISDKIKGRIFEPEMEFSASRSSGPGGQNVNKVNSRVTLRFDIQNSQLLEEEEKVTLLKKLQSKLTTEGVLIIDAQEKRSQFQNKAIAIDKFYETLDKAFRKRKRRIATKPSKTAIKKRLESKKQHSEKKANRKRLL</sequence>
<dbReference type="PANTHER" id="PTHR47814">
    <property type="entry name" value="PEPTIDYL-TRNA HYDROLASE ARFB"/>
    <property type="match status" value="1"/>
</dbReference>
<feature type="compositionally biased region" description="Basic and acidic residues" evidence="1">
    <location>
        <begin position="119"/>
        <end position="131"/>
    </location>
</feature>
<dbReference type="Pfam" id="PF00472">
    <property type="entry name" value="RF-1"/>
    <property type="match status" value="1"/>
</dbReference>
<feature type="domain" description="Prokaryotic-type class I peptide chain release factors" evidence="2">
    <location>
        <begin position="7"/>
        <end position="133"/>
    </location>
</feature>
<accession>A0A934WX59</accession>
<evidence type="ECO:0000313" key="3">
    <source>
        <dbReference type="EMBL" id="MBK6264496.1"/>
    </source>
</evidence>
<comment type="caution">
    <text evidence="3">The sequence shown here is derived from an EMBL/GenBank/DDBJ whole genome shotgun (WGS) entry which is preliminary data.</text>
</comment>
<dbReference type="SUPFAM" id="SSF110916">
    <property type="entry name" value="Peptidyl-tRNA hydrolase domain-like"/>
    <property type="match status" value="1"/>
</dbReference>
<dbReference type="InterPro" id="IPR000352">
    <property type="entry name" value="Pep_chain_release_fac_I"/>
</dbReference>
<protein>
    <submittedName>
        <fullName evidence="3">Aminoacyl-tRNA hydrolase</fullName>
        <ecNumber evidence="3">3.1.1.29</ecNumber>
    </submittedName>
</protein>
<dbReference type="AlphaFoldDB" id="A0A934WX59"/>
<feature type="region of interest" description="Disordered" evidence="1">
    <location>
        <begin position="105"/>
        <end position="138"/>
    </location>
</feature>
<dbReference type="GO" id="GO:0003747">
    <property type="term" value="F:translation release factor activity"/>
    <property type="evidence" value="ECO:0007669"/>
    <property type="project" value="InterPro"/>
</dbReference>
<gene>
    <name evidence="3" type="primary">arfB</name>
    <name evidence="3" type="ORF">JKA74_05555</name>
</gene>
<dbReference type="NCBIfam" id="NF006718">
    <property type="entry name" value="PRK09256.1"/>
    <property type="match status" value="1"/>
</dbReference>
<dbReference type="Proteomes" id="UP000611723">
    <property type="component" value="Unassembled WGS sequence"/>
</dbReference>
<evidence type="ECO:0000256" key="1">
    <source>
        <dbReference type="SAM" id="MobiDB-lite"/>
    </source>
</evidence>
<organism evidence="3 4">
    <name type="scientific">Marivirga aurantiaca</name>
    <dbReference type="NCBI Taxonomy" id="2802615"/>
    <lineage>
        <taxon>Bacteria</taxon>
        <taxon>Pseudomonadati</taxon>
        <taxon>Bacteroidota</taxon>
        <taxon>Cytophagia</taxon>
        <taxon>Cytophagales</taxon>
        <taxon>Marivirgaceae</taxon>
        <taxon>Marivirga</taxon>
    </lineage>
</organism>